<evidence type="ECO:0000256" key="1">
    <source>
        <dbReference type="SAM" id="MobiDB-lite"/>
    </source>
</evidence>
<dbReference type="EMBL" id="JAFFJS010000005">
    <property type="protein sequence ID" value="MBM9433796.1"/>
    <property type="molecule type" value="Genomic_DNA"/>
</dbReference>
<dbReference type="RefSeq" id="WP_187996998.1">
    <property type="nucleotide sequence ID" value="NZ_JACEXG010000005.1"/>
</dbReference>
<name>A0ABS2TJT7_9ACTO</name>
<keyword evidence="3" id="KW-1185">Reference proteome</keyword>
<evidence type="ECO:0000313" key="3">
    <source>
        <dbReference type="Proteomes" id="UP000705983"/>
    </source>
</evidence>
<organism evidence="2 3">
    <name type="scientific">Flaviflexus equikiangi</name>
    <dbReference type="NCBI Taxonomy" id="2758573"/>
    <lineage>
        <taxon>Bacteria</taxon>
        <taxon>Bacillati</taxon>
        <taxon>Actinomycetota</taxon>
        <taxon>Actinomycetes</taxon>
        <taxon>Actinomycetales</taxon>
        <taxon>Actinomycetaceae</taxon>
        <taxon>Flaviflexus</taxon>
    </lineage>
</organism>
<feature type="compositionally biased region" description="Polar residues" evidence="1">
    <location>
        <begin position="1"/>
        <end position="23"/>
    </location>
</feature>
<accession>A0ABS2TJT7</accession>
<dbReference type="Proteomes" id="UP000705983">
    <property type="component" value="Unassembled WGS sequence"/>
</dbReference>
<evidence type="ECO:0000313" key="2">
    <source>
        <dbReference type="EMBL" id="MBM9433796.1"/>
    </source>
</evidence>
<feature type="region of interest" description="Disordered" evidence="1">
    <location>
        <begin position="1"/>
        <end position="52"/>
    </location>
</feature>
<proteinExistence type="predicted"/>
<protein>
    <submittedName>
        <fullName evidence="2">Uncharacterized protein</fullName>
    </submittedName>
</protein>
<gene>
    <name evidence="2" type="ORF">JVW63_08815</name>
</gene>
<reference evidence="3" key="1">
    <citation type="submission" date="2021-02" db="EMBL/GenBank/DDBJ databases">
        <title>Leucobacter sp. CX169.</title>
        <authorList>
            <person name="Cheng Y."/>
        </authorList>
    </citation>
    <scope>NUCLEOTIDE SEQUENCE [LARGE SCALE GENOMIC DNA]</scope>
    <source>
        <strain evidence="3">JY899</strain>
    </source>
</reference>
<comment type="caution">
    <text evidence="2">The sequence shown here is derived from an EMBL/GenBank/DDBJ whole genome shotgun (WGS) entry which is preliminary data.</text>
</comment>
<feature type="compositionally biased region" description="Basic and acidic residues" evidence="1">
    <location>
        <begin position="27"/>
        <end position="52"/>
    </location>
</feature>
<sequence length="52" mass="5946">MVTNVKANSIRNNHEPSVSTMNRLLQRRRDTAQVGKDDGGYETKHQRYEGGE</sequence>